<keyword evidence="9" id="KW-0547">Nucleotide-binding</keyword>
<dbReference type="CDD" id="cd16922">
    <property type="entry name" value="HATPase_EvgS-ArcB-TorS-like"/>
    <property type="match status" value="1"/>
</dbReference>
<dbReference type="SMART" id="SM00448">
    <property type="entry name" value="REC"/>
    <property type="match status" value="1"/>
</dbReference>
<evidence type="ECO:0000256" key="1">
    <source>
        <dbReference type="ARBA" id="ARBA00000085"/>
    </source>
</evidence>
<dbReference type="RefSeq" id="WP_377374198.1">
    <property type="nucleotide sequence ID" value="NZ_JBHSSW010000001.1"/>
</dbReference>
<evidence type="ECO:0000259" key="7">
    <source>
        <dbReference type="PROSITE" id="PS50109"/>
    </source>
</evidence>
<gene>
    <name evidence="9" type="ORF">ACFQDM_00820</name>
</gene>
<dbReference type="EMBL" id="JBHSSW010000001">
    <property type="protein sequence ID" value="MFC6196595.1"/>
    <property type="molecule type" value="Genomic_DNA"/>
</dbReference>
<evidence type="ECO:0000313" key="9">
    <source>
        <dbReference type="EMBL" id="MFC6196595.1"/>
    </source>
</evidence>
<feature type="modified residue" description="4-aspartylphosphate" evidence="5">
    <location>
        <position position="522"/>
    </location>
</feature>
<evidence type="ECO:0000256" key="6">
    <source>
        <dbReference type="SAM" id="Phobius"/>
    </source>
</evidence>
<dbReference type="InterPro" id="IPR036890">
    <property type="entry name" value="HATPase_C_sf"/>
</dbReference>
<keyword evidence="10" id="KW-1185">Reference proteome</keyword>
<keyword evidence="3 5" id="KW-0597">Phosphoprotein</keyword>
<feature type="transmembrane region" description="Helical" evidence="6">
    <location>
        <begin position="119"/>
        <end position="136"/>
    </location>
</feature>
<evidence type="ECO:0000256" key="3">
    <source>
        <dbReference type="ARBA" id="ARBA00022553"/>
    </source>
</evidence>
<dbReference type="CDD" id="cd17546">
    <property type="entry name" value="REC_hyHK_CKI1_RcsC-like"/>
    <property type="match status" value="1"/>
</dbReference>
<keyword evidence="6" id="KW-0472">Membrane</keyword>
<dbReference type="GO" id="GO:0005524">
    <property type="term" value="F:ATP binding"/>
    <property type="evidence" value="ECO:0007669"/>
    <property type="project" value="UniProtKB-KW"/>
</dbReference>
<feature type="transmembrane region" description="Helical" evidence="6">
    <location>
        <begin position="168"/>
        <end position="186"/>
    </location>
</feature>
<dbReference type="PRINTS" id="PR00344">
    <property type="entry name" value="BCTRLSENSOR"/>
</dbReference>
<dbReference type="CDD" id="cd00082">
    <property type="entry name" value="HisKA"/>
    <property type="match status" value="1"/>
</dbReference>
<feature type="domain" description="Histidine kinase" evidence="7">
    <location>
        <begin position="219"/>
        <end position="441"/>
    </location>
</feature>
<feature type="domain" description="Response regulatory" evidence="8">
    <location>
        <begin position="473"/>
        <end position="592"/>
    </location>
</feature>
<dbReference type="InterPro" id="IPR005467">
    <property type="entry name" value="His_kinase_dom"/>
</dbReference>
<comment type="catalytic activity">
    <reaction evidence="1">
        <text>ATP + protein L-histidine = ADP + protein N-phospho-L-histidine.</text>
        <dbReference type="EC" id="2.7.13.3"/>
    </reaction>
</comment>
<dbReference type="SMART" id="SM00388">
    <property type="entry name" value="HisKA"/>
    <property type="match status" value="1"/>
</dbReference>
<dbReference type="PANTHER" id="PTHR45339">
    <property type="entry name" value="HYBRID SIGNAL TRANSDUCTION HISTIDINE KINASE J"/>
    <property type="match status" value="1"/>
</dbReference>
<evidence type="ECO:0000256" key="5">
    <source>
        <dbReference type="PROSITE-ProRule" id="PRU00169"/>
    </source>
</evidence>
<dbReference type="InterPro" id="IPR003594">
    <property type="entry name" value="HATPase_dom"/>
</dbReference>
<feature type="transmembrane region" description="Helical" evidence="6">
    <location>
        <begin position="143"/>
        <end position="162"/>
    </location>
</feature>
<evidence type="ECO:0000259" key="8">
    <source>
        <dbReference type="PROSITE" id="PS50110"/>
    </source>
</evidence>
<protein>
    <recommendedName>
        <fullName evidence="2">histidine kinase</fullName>
        <ecNumber evidence="2">2.7.13.3</ecNumber>
    </recommendedName>
</protein>
<evidence type="ECO:0000313" key="10">
    <source>
        <dbReference type="Proteomes" id="UP001596303"/>
    </source>
</evidence>
<proteinExistence type="predicted"/>
<keyword evidence="6" id="KW-0812">Transmembrane</keyword>
<dbReference type="Pfam" id="PF00072">
    <property type="entry name" value="Response_reg"/>
    <property type="match status" value="1"/>
</dbReference>
<dbReference type="Gene3D" id="1.10.287.130">
    <property type="match status" value="1"/>
</dbReference>
<dbReference type="PROSITE" id="PS50109">
    <property type="entry name" value="HIS_KIN"/>
    <property type="match status" value="1"/>
</dbReference>
<dbReference type="InterPro" id="IPR001789">
    <property type="entry name" value="Sig_transdc_resp-reg_receiver"/>
</dbReference>
<dbReference type="InterPro" id="IPR003661">
    <property type="entry name" value="HisK_dim/P_dom"/>
</dbReference>
<accession>A0ABW1S4K7</accession>
<keyword evidence="9" id="KW-0067">ATP-binding</keyword>
<dbReference type="SMART" id="SM00387">
    <property type="entry name" value="HATPase_c"/>
    <property type="match status" value="1"/>
</dbReference>
<dbReference type="Pfam" id="PF00512">
    <property type="entry name" value="HisKA"/>
    <property type="match status" value="1"/>
</dbReference>
<feature type="transmembrane region" description="Helical" evidence="6">
    <location>
        <begin position="93"/>
        <end position="113"/>
    </location>
</feature>
<evidence type="ECO:0000256" key="4">
    <source>
        <dbReference type="ARBA" id="ARBA00023012"/>
    </source>
</evidence>
<keyword evidence="4" id="KW-0902">Two-component regulatory system</keyword>
<comment type="caution">
    <text evidence="9">The sequence shown here is derived from an EMBL/GenBank/DDBJ whole genome shotgun (WGS) entry which is preliminary data.</text>
</comment>
<dbReference type="PANTHER" id="PTHR45339:SF1">
    <property type="entry name" value="HYBRID SIGNAL TRANSDUCTION HISTIDINE KINASE J"/>
    <property type="match status" value="1"/>
</dbReference>
<name>A0ABW1S4K7_9PROT</name>
<organism evidence="9 10">
    <name type="scientific">Ponticaulis profundi</name>
    <dbReference type="NCBI Taxonomy" id="2665222"/>
    <lineage>
        <taxon>Bacteria</taxon>
        <taxon>Pseudomonadati</taxon>
        <taxon>Pseudomonadota</taxon>
        <taxon>Alphaproteobacteria</taxon>
        <taxon>Hyphomonadales</taxon>
        <taxon>Hyphomonadaceae</taxon>
        <taxon>Ponticaulis</taxon>
    </lineage>
</organism>
<reference evidence="10" key="1">
    <citation type="journal article" date="2019" name="Int. J. Syst. Evol. Microbiol.">
        <title>The Global Catalogue of Microorganisms (GCM) 10K type strain sequencing project: providing services to taxonomists for standard genome sequencing and annotation.</title>
        <authorList>
            <consortium name="The Broad Institute Genomics Platform"/>
            <consortium name="The Broad Institute Genome Sequencing Center for Infectious Disease"/>
            <person name="Wu L."/>
            <person name="Ma J."/>
        </authorList>
    </citation>
    <scope>NUCLEOTIDE SEQUENCE [LARGE SCALE GENOMIC DNA]</scope>
    <source>
        <strain evidence="10">CGMCC-1.15741</strain>
    </source>
</reference>
<dbReference type="Gene3D" id="3.40.50.2300">
    <property type="match status" value="1"/>
</dbReference>
<sequence>MSGRGWHRFDFLKIGLDDDRDARVMVAVLQADLWRRFAPAVIAAILLALLGRIPEAIIWMTLISVNEIIEVNLNRALLKNPAFRPRILYAHLLNWVCGGSMWSGLAIYLWTSWNTAENLFAIAIIIGGTLHVAFNYSDWWKGAFCSMLPLATGLLVLPTMVVFGEADVTYKIVVATCFATLFYYAVTTTNKFIRKQAELRRAIIEAASANKSKSAFLANMSHEIRTPMNGVLGMAALLDETVLSPRQKEMVDIIQASGDTLIRVIDDVLDLSKIEAGQINLEIKAFNLEDLINTISATAEVRALEKQLLFVRDVDAAQALCLMGDEIRIRQIVSNLVSNAIKFTETGTITLRVSTQLDEDAQTVHTAFDVIDTGPGISEYEQTRIFLPFMQGDVELSRIHGGTGLGLSIANQFAQQMGGKLSVQSELGKGSTFRFSCVLPVATEECADGRTCRPVTEHKTQPVMAPDLEESFTILVAEDHPQNRRMLELMLEPLNPELIFAVNGEEAVRMYQTNKVQLIIMDIQMPIMDGVSALKAIREIEAETDKRRVPVIALTAHAMKHQVEQYLADGFDDHIAKPVRAVDLITKLDQVRDYHTP</sequence>
<dbReference type="EC" id="2.7.13.3" evidence="2"/>
<dbReference type="SUPFAM" id="SSF55874">
    <property type="entry name" value="ATPase domain of HSP90 chaperone/DNA topoisomerase II/histidine kinase"/>
    <property type="match status" value="1"/>
</dbReference>
<dbReference type="InterPro" id="IPR011006">
    <property type="entry name" value="CheY-like_superfamily"/>
</dbReference>
<dbReference type="SUPFAM" id="SSF52172">
    <property type="entry name" value="CheY-like"/>
    <property type="match status" value="1"/>
</dbReference>
<dbReference type="Pfam" id="PF02518">
    <property type="entry name" value="HATPase_c"/>
    <property type="match status" value="1"/>
</dbReference>
<keyword evidence="6" id="KW-1133">Transmembrane helix</keyword>
<evidence type="ECO:0000256" key="2">
    <source>
        <dbReference type="ARBA" id="ARBA00012438"/>
    </source>
</evidence>
<dbReference type="PROSITE" id="PS50110">
    <property type="entry name" value="RESPONSE_REGULATORY"/>
    <property type="match status" value="1"/>
</dbReference>
<dbReference type="SUPFAM" id="SSF47384">
    <property type="entry name" value="Homodimeric domain of signal transducing histidine kinase"/>
    <property type="match status" value="1"/>
</dbReference>
<dbReference type="InterPro" id="IPR036097">
    <property type="entry name" value="HisK_dim/P_sf"/>
</dbReference>
<dbReference type="InterPro" id="IPR004358">
    <property type="entry name" value="Sig_transdc_His_kin-like_C"/>
</dbReference>
<dbReference type="Gene3D" id="3.30.565.10">
    <property type="entry name" value="Histidine kinase-like ATPase, C-terminal domain"/>
    <property type="match status" value="1"/>
</dbReference>
<dbReference type="Proteomes" id="UP001596303">
    <property type="component" value="Unassembled WGS sequence"/>
</dbReference>